<dbReference type="RefSeq" id="WP_234762515.1">
    <property type="nucleotide sequence ID" value="NZ_JAKEIP010000033.1"/>
</dbReference>
<sequence>MSTSELTWFKSSYSSSGSGDCVEVALSWHKFSHSGGSGDDCVEVATCPHTVHVRDSKAPEVRQLAVSLVSWGAFVSYSSGTAR</sequence>
<dbReference type="AlphaFoldDB" id="A0A9X1TS79"/>
<name>A0A9X1TS79_STRM4</name>
<protein>
    <submittedName>
        <fullName evidence="2">DUF397 domain-containing protein</fullName>
    </submittedName>
</protein>
<evidence type="ECO:0000313" key="2">
    <source>
        <dbReference type="EMBL" id="MCF1594253.1"/>
    </source>
</evidence>
<reference evidence="2" key="1">
    <citation type="submission" date="2022-01" db="EMBL/GenBank/DDBJ databases">
        <title>Draft Genome Sequences of Seven Type Strains of the Genus Streptomyces.</title>
        <authorList>
            <person name="Aziz S."/>
            <person name="Coretto E."/>
            <person name="Chronakova A."/>
            <person name="Sproer C."/>
            <person name="Huber K."/>
            <person name="Nouioui I."/>
            <person name="Gross H."/>
        </authorList>
    </citation>
    <scope>NUCLEOTIDE SEQUENCE</scope>
    <source>
        <strain evidence="2">DSM 103493</strain>
    </source>
</reference>
<feature type="domain" description="DUF397" evidence="1">
    <location>
        <begin position="27"/>
        <end position="76"/>
    </location>
</feature>
<organism evidence="2 3">
    <name type="scientific">Streptomyces muensis</name>
    <dbReference type="NCBI Taxonomy" id="1077944"/>
    <lineage>
        <taxon>Bacteria</taxon>
        <taxon>Bacillati</taxon>
        <taxon>Actinomycetota</taxon>
        <taxon>Actinomycetes</taxon>
        <taxon>Kitasatosporales</taxon>
        <taxon>Streptomycetaceae</taxon>
        <taxon>Streptomyces</taxon>
    </lineage>
</organism>
<keyword evidence="3" id="KW-1185">Reference proteome</keyword>
<evidence type="ECO:0000259" key="1">
    <source>
        <dbReference type="Pfam" id="PF04149"/>
    </source>
</evidence>
<dbReference type="Proteomes" id="UP001139384">
    <property type="component" value="Unassembled WGS sequence"/>
</dbReference>
<dbReference type="Pfam" id="PF04149">
    <property type="entry name" value="DUF397"/>
    <property type="match status" value="2"/>
</dbReference>
<evidence type="ECO:0000313" key="3">
    <source>
        <dbReference type="Proteomes" id="UP001139384"/>
    </source>
</evidence>
<comment type="caution">
    <text evidence="2">The sequence shown here is derived from an EMBL/GenBank/DDBJ whole genome shotgun (WGS) entry which is preliminary data.</text>
</comment>
<dbReference type="EMBL" id="JAKEIP010000033">
    <property type="protein sequence ID" value="MCF1594253.1"/>
    <property type="molecule type" value="Genomic_DNA"/>
</dbReference>
<gene>
    <name evidence="2" type="ORF">L0P92_11825</name>
</gene>
<accession>A0A9X1TS79</accession>
<dbReference type="InterPro" id="IPR007278">
    <property type="entry name" value="DUF397"/>
</dbReference>
<proteinExistence type="predicted"/>
<feature type="domain" description="DUF397" evidence="1">
    <location>
        <begin position="6"/>
        <end position="25"/>
    </location>
</feature>